<dbReference type="GO" id="GO:0098796">
    <property type="term" value="C:membrane protein complex"/>
    <property type="evidence" value="ECO:0007669"/>
    <property type="project" value="UniProtKB-ARBA"/>
</dbReference>
<dbReference type="FunFam" id="3.40.50.300:FF:000032">
    <property type="entry name" value="Export ABC transporter ATP-binding protein"/>
    <property type="match status" value="1"/>
</dbReference>
<dbReference type="GO" id="GO:0022857">
    <property type="term" value="F:transmembrane transporter activity"/>
    <property type="evidence" value="ECO:0007669"/>
    <property type="project" value="TreeGrafter"/>
</dbReference>
<keyword evidence="8 14" id="KW-1133">Transmembrane helix</keyword>
<dbReference type="InterPro" id="IPR027417">
    <property type="entry name" value="P-loop_NTPase"/>
</dbReference>
<evidence type="ECO:0000313" key="16">
    <source>
        <dbReference type="EMBL" id="PXX81291.1"/>
    </source>
</evidence>
<feature type="transmembrane region" description="Helical" evidence="14">
    <location>
        <begin position="266"/>
        <end position="289"/>
    </location>
</feature>
<evidence type="ECO:0000256" key="11">
    <source>
        <dbReference type="ARBA" id="ARBA00038076"/>
    </source>
</evidence>
<dbReference type="EMBL" id="QJKI01000002">
    <property type="protein sequence ID" value="PXX81291.1"/>
    <property type="molecule type" value="Genomic_DNA"/>
</dbReference>
<feature type="domain" description="ABC transporter" evidence="15">
    <location>
        <begin position="6"/>
        <end position="244"/>
    </location>
</feature>
<keyword evidence="3" id="KW-1003">Cell membrane</keyword>
<dbReference type="InterPro" id="IPR017871">
    <property type="entry name" value="ABC_transporter-like_CS"/>
</dbReference>
<keyword evidence="4" id="KW-0997">Cell inner membrane</keyword>
<dbReference type="InterPro" id="IPR003838">
    <property type="entry name" value="ABC3_permease_C"/>
</dbReference>
<evidence type="ECO:0000256" key="3">
    <source>
        <dbReference type="ARBA" id="ARBA00022475"/>
    </source>
</evidence>
<evidence type="ECO:0000256" key="14">
    <source>
        <dbReference type="SAM" id="Phobius"/>
    </source>
</evidence>
<keyword evidence="10" id="KW-0046">Antibiotic resistance</keyword>
<evidence type="ECO:0000313" key="17">
    <source>
        <dbReference type="Proteomes" id="UP000247555"/>
    </source>
</evidence>
<feature type="transmembrane region" description="Helical" evidence="14">
    <location>
        <begin position="607"/>
        <end position="626"/>
    </location>
</feature>
<evidence type="ECO:0000256" key="10">
    <source>
        <dbReference type="ARBA" id="ARBA00023251"/>
    </source>
</evidence>
<dbReference type="Gene3D" id="3.40.50.300">
    <property type="entry name" value="P-loop containing nucleotide triphosphate hydrolases"/>
    <property type="match status" value="1"/>
</dbReference>
<dbReference type="SUPFAM" id="SSF52540">
    <property type="entry name" value="P-loop containing nucleoside triphosphate hydrolases"/>
    <property type="match status" value="1"/>
</dbReference>
<dbReference type="OrthoDB" id="4814201at2"/>
<feature type="transmembrane region" description="Helical" evidence="14">
    <location>
        <begin position="520"/>
        <end position="545"/>
    </location>
</feature>
<evidence type="ECO:0000256" key="13">
    <source>
        <dbReference type="SAM" id="MobiDB-lite"/>
    </source>
</evidence>
<dbReference type="GO" id="GO:0005886">
    <property type="term" value="C:plasma membrane"/>
    <property type="evidence" value="ECO:0007669"/>
    <property type="project" value="UniProtKB-SubCell"/>
</dbReference>
<dbReference type="Pfam" id="PF12704">
    <property type="entry name" value="MacB_PCD"/>
    <property type="match status" value="1"/>
</dbReference>
<evidence type="ECO:0000256" key="4">
    <source>
        <dbReference type="ARBA" id="ARBA00022519"/>
    </source>
</evidence>
<dbReference type="InterPro" id="IPR003439">
    <property type="entry name" value="ABC_transporter-like_ATP-bd"/>
</dbReference>
<dbReference type="Proteomes" id="UP000247555">
    <property type="component" value="Unassembled WGS sequence"/>
</dbReference>
<dbReference type="InterPro" id="IPR017911">
    <property type="entry name" value="MacB-like_ATP-bd"/>
</dbReference>
<dbReference type="InterPro" id="IPR050250">
    <property type="entry name" value="Macrolide_Exporter_MacB"/>
</dbReference>
<dbReference type="GO" id="GO:0046677">
    <property type="term" value="P:response to antibiotic"/>
    <property type="evidence" value="ECO:0007669"/>
    <property type="project" value="UniProtKB-KW"/>
</dbReference>
<keyword evidence="2" id="KW-0813">Transport</keyword>
<sequence>MSAPLIELAAVSRCYPNGDSEVRALDEVSLRIAQGEFIALLGPSGCGKSTLMNVLGCLDRPSSGVYRVNGQDVSALDADTLASLRRDTFGFVFQRYNLIATASATDNVALPAIYAGLPLAARQARARALLAKLGLAERAGHRPGQLSGGQQQRVSIARALMNDAPVVLADEPTGALDTRSGQEVLALLKQLHGEGRTIILITHDLDIARHAERIVRLRDGRVESDSGPVARASAPLPARPPSGQPSLRAELGESLSMAFTALRANVFRTVLTLLGVIIGVAAVVAMMAIGDGGKRDVLARISAMGTNLLLVRPGAPGVRPSGELASLTLADAAALEKVSGVEAVSPERGGSVTLRVGNLDYRTQIKGVWANYPQVRDWPVAEGMFFSKADVDGYAPVIVLGSTVADSLFPDGRSPLGRYVLVKNVPFEVVGVLSSKGATPFGSDQDDIVLIPLTTGFMRVFGKQYASSVTVRVKDVSQIDAVESAVRELLLARHQTEDFQVRNTASILETASETQNTLTVLLGSVAAISLLVGGIGVMNIMLVSVTERTREIGVRMATGARMRDILLQFNIEAIVVCGAGGALGIVLGVLSAWLAASAGVSVAFSPWPALLAFSCAFVTGCVFGYLPARKAASMDPVQALAAE</sequence>
<evidence type="ECO:0000256" key="9">
    <source>
        <dbReference type="ARBA" id="ARBA00023136"/>
    </source>
</evidence>
<feature type="transmembrane region" description="Helical" evidence="14">
    <location>
        <begin position="566"/>
        <end position="595"/>
    </location>
</feature>
<organism evidence="16 17">
    <name type="scientific">Rivihabitans pingtungensis</name>
    <dbReference type="NCBI Taxonomy" id="1054498"/>
    <lineage>
        <taxon>Bacteria</taxon>
        <taxon>Pseudomonadati</taxon>
        <taxon>Pseudomonadota</taxon>
        <taxon>Betaproteobacteria</taxon>
        <taxon>Neisseriales</taxon>
        <taxon>Aquaspirillaceae</taxon>
        <taxon>Rivihabitans</taxon>
    </lineage>
</organism>
<dbReference type="RefSeq" id="WP_110389601.1">
    <property type="nucleotide sequence ID" value="NZ_QJKI01000002.1"/>
</dbReference>
<dbReference type="PANTHER" id="PTHR30572:SF4">
    <property type="entry name" value="ABC TRANSPORTER PERMEASE YTRF"/>
    <property type="match status" value="1"/>
</dbReference>
<evidence type="ECO:0000256" key="8">
    <source>
        <dbReference type="ARBA" id="ARBA00022989"/>
    </source>
</evidence>
<dbReference type="PANTHER" id="PTHR30572">
    <property type="entry name" value="MEMBRANE COMPONENT OF TRANSPORTER-RELATED"/>
    <property type="match status" value="1"/>
</dbReference>
<dbReference type="CDD" id="cd03255">
    <property type="entry name" value="ABC_MJ0796_LolCDE_FtsE"/>
    <property type="match status" value="1"/>
</dbReference>
<feature type="region of interest" description="Disordered" evidence="13">
    <location>
        <begin position="224"/>
        <end position="246"/>
    </location>
</feature>
<evidence type="ECO:0000256" key="7">
    <source>
        <dbReference type="ARBA" id="ARBA00022840"/>
    </source>
</evidence>
<keyword evidence="6" id="KW-0547">Nucleotide-binding</keyword>
<comment type="caution">
    <text evidence="16">The sequence shown here is derived from an EMBL/GenBank/DDBJ whole genome shotgun (WGS) entry which is preliminary data.</text>
</comment>
<keyword evidence="17" id="KW-1185">Reference proteome</keyword>
<accession>A0A318KTY2</accession>
<dbReference type="SMART" id="SM00382">
    <property type="entry name" value="AAA"/>
    <property type="match status" value="1"/>
</dbReference>
<gene>
    <name evidence="16" type="ORF">DFR34_102130</name>
</gene>
<comment type="similarity">
    <text evidence="12">Belongs to the ABC transporter superfamily. Macrolide exporter (TC 3.A.1.122) family.</text>
</comment>
<evidence type="ECO:0000259" key="15">
    <source>
        <dbReference type="PROSITE" id="PS50893"/>
    </source>
</evidence>
<comment type="similarity">
    <text evidence="11">Belongs to the ABC-4 integral membrane protein family.</text>
</comment>
<evidence type="ECO:0000256" key="12">
    <source>
        <dbReference type="ARBA" id="ARBA00038388"/>
    </source>
</evidence>
<keyword evidence="7 16" id="KW-0067">ATP-binding</keyword>
<dbReference type="InterPro" id="IPR003593">
    <property type="entry name" value="AAA+_ATPase"/>
</dbReference>
<protein>
    <submittedName>
        <fullName evidence="16">Macrolide transport system ATP-binding/permease protein</fullName>
    </submittedName>
</protein>
<dbReference type="InterPro" id="IPR025857">
    <property type="entry name" value="MacB_PCD"/>
</dbReference>
<reference evidence="16 17" key="1">
    <citation type="submission" date="2018-05" db="EMBL/GenBank/DDBJ databases">
        <title>Genomic Encyclopedia of Type Strains, Phase IV (KMG-IV): sequencing the most valuable type-strain genomes for metagenomic binning, comparative biology and taxonomic classification.</title>
        <authorList>
            <person name="Goeker M."/>
        </authorList>
    </citation>
    <scope>NUCLEOTIDE SEQUENCE [LARGE SCALE GENOMIC DNA]</scope>
    <source>
        <strain evidence="16 17">DSM 29661</strain>
    </source>
</reference>
<evidence type="ECO:0000256" key="1">
    <source>
        <dbReference type="ARBA" id="ARBA00004429"/>
    </source>
</evidence>
<comment type="subcellular location">
    <subcellularLocation>
        <location evidence="1">Cell inner membrane</location>
        <topology evidence="1">Multi-pass membrane protein</topology>
    </subcellularLocation>
</comment>
<evidence type="ECO:0000256" key="2">
    <source>
        <dbReference type="ARBA" id="ARBA00022448"/>
    </source>
</evidence>
<dbReference type="Pfam" id="PF02687">
    <property type="entry name" value="FtsX"/>
    <property type="match status" value="1"/>
</dbReference>
<proteinExistence type="inferred from homology"/>
<name>A0A318KTY2_9NEIS</name>
<keyword evidence="5 14" id="KW-0812">Transmembrane</keyword>
<dbReference type="Pfam" id="PF00005">
    <property type="entry name" value="ABC_tran"/>
    <property type="match status" value="1"/>
</dbReference>
<dbReference type="GO" id="GO:0016887">
    <property type="term" value="F:ATP hydrolysis activity"/>
    <property type="evidence" value="ECO:0007669"/>
    <property type="project" value="InterPro"/>
</dbReference>
<evidence type="ECO:0000256" key="5">
    <source>
        <dbReference type="ARBA" id="ARBA00022692"/>
    </source>
</evidence>
<dbReference type="GO" id="GO:0005524">
    <property type="term" value="F:ATP binding"/>
    <property type="evidence" value="ECO:0007669"/>
    <property type="project" value="UniProtKB-KW"/>
</dbReference>
<dbReference type="PROSITE" id="PS50893">
    <property type="entry name" value="ABC_TRANSPORTER_2"/>
    <property type="match status" value="1"/>
</dbReference>
<dbReference type="AlphaFoldDB" id="A0A318KTY2"/>
<dbReference type="PROSITE" id="PS00211">
    <property type="entry name" value="ABC_TRANSPORTER_1"/>
    <property type="match status" value="1"/>
</dbReference>
<keyword evidence="9 14" id="KW-0472">Membrane</keyword>
<evidence type="ECO:0000256" key="6">
    <source>
        <dbReference type="ARBA" id="ARBA00022741"/>
    </source>
</evidence>